<feature type="region of interest" description="Disordered" evidence="1">
    <location>
        <begin position="44"/>
        <end position="73"/>
    </location>
</feature>
<reference evidence="2 3" key="1">
    <citation type="submission" date="2017-05" db="EMBL/GenBank/DDBJ databases">
        <title>Biotechnological potential of actinobacteria isolated from South African environments.</title>
        <authorList>
            <person name="Le Roes-Hill M."/>
            <person name="Prins A."/>
            <person name="Durrell K.A."/>
        </authorList>
    </citation>
    <scope>NUCLEOTIDE SEQUENCE [LARGE SCALE GENOMIC DNA]</scope>
    <source>
        <strain evidence="2">BS2</strain>
    </source>
</reference>
<name>A0A2C9ZJI5_9ACTN</name>
<organism evidence="2 3">
    <name type="scientific">Gordonia lacunae</name>
    <dbReference type="NCBI Taxonomy" id="417102"/>
    <lineage>
        <taxon>Bacteria</taxon>
        <taxon>Bacillati</taxon>
        <taxon>Actinomycetota</taxon>
        <taxon>Actinomycetes</taxon>
        <taxon>Mycobacteriales</taxon>
        <taxon>Gordoniaceae</taxon>
        <taxon>Gordonia</taxon>
    </lineage>
</organism>
<accession>A0A2C9ZJI5</accession>
<sequence>MPTDTGFVPVEDQATCPDRHIMCVIPDIRNPVAEFHIDFQPPRATMHRPRSFHGLDPARDRPSGDRVVVSRGV</sequence>
<protein>
    <submittedName>
        <fullName evidence="2">Uncharacterized protein</fullName>
    </submittedName>
</protein>
<dbReference type="AlphaFoldDB" id="A0A2C9ZJI5"/>
<dbReference type="EMBL" id="NGFO01000001">
    <property type="protein sequence ID" value="OUC80915.1"/>
    <property type="molecule type" value="Genomic_DNA"/>
</dbReference>
<proteinExistence type="predicted"/>
<evidence type="ECO:0000256" key="1">
    <source>
        <dbReference type="SAM" id="MobiDB-lite"/>
    </source>
</evidence>
<comment type="caution">
    <text evidence="2">The sequence shown here is derived from an EMBL/GenBank/DDBJ whole genome shotgun (WGS) entry which is preliminary data.</text>
</comment>
<dbReference type="Proteomes" id="UP000194632">
    <property type="component" value="Unassembled WGS sequence"/>
</dbReference>
<keyword evidence="3" id="KW-1185">Reference proteome</keyword>
<gene>
    <name evidence="2" type="ORF">CA982_00700</name>
</gene>
<evidence type="ECO:0000313" key="3">
    <source>
        <dbReference type="Proteomes" id="UP000194632"/>
    </source>
</evidence>
<evidence type="ECO:0000313" key="2">
    <source>
        <dbReference type="EMBL" id="OUC80915.1"/>
    </source>
</evidence>